<organism evidence="2 3">
    <name type="scientific">Pleurodeles waltl</name>
    <name type="common">Iberian ribbed newt</name>
    <dbReference type="NCBI Taxonomy" id="8319"/>
    <lineage>
        <taxon>Eukaryota</taxon>
        <taxon>Metazoa</taxon>
        <taxon>Chordata</taxon>
        <taxon>Craniata</taxon>
        <taxon>Vertebrata</taxon>
        <taxon>Euteleostomi</taxon>
        <taxon>Amphibia</taxon>
        <taxon>Batrachia</taxon>
        <taxon>Caudata</taxon>
        <taxon>Salamandroidea</taxon>
        <taxon>Salamandridae</taxon>
        <taxon>Pleurodelinae</taxon>
        <taxon>Pleurodeles</taxon>
    </lineage>
</organism>
<name>A0AAV7PQ17_PLEWA</name>
<proteinExistence type="predicted"/>
<protein>
    <submittedName>
        <fullName evidence="2">Uncharacterized protein</fullName>
    </submittedName>
</protein>
<evidence type="ECO:0000256" key="1">
    <source>
        <dbReference type="SAM" id="MobiDB-lite"/>
    </source>
</evidence>
<dbReference type="Proteomes" id="UP001066276">
    <property type="component" value="Chromosome 7"/>
</dbReference>
<evidence type="ECO:0000313" key="2">
    <source>
        <dbReference type="EMBL" id="KAJ1130386.1"/>
    </source>
</evidence>
<accession>A0AAV7PQ17</accession>
<gene>
    <name evidence="2" type="ORF">NDU88_008739</name>
</gene>
<feature type="region of interest" description="Disordered" evidence="1">
    <location>
        <begin position="46"/>
        <end position="103"/>
    </location>
</feature>
<keyword evidence="3" id="KW-1185">Reference proteome</keyword>
<feature type="compositionally biased region" description="Basic and acidic residues" evidence="1">
    <location>
        <begin position="65"/>
        <end position="76"/>
    </location>
</feature>
<dbReference type="EMBL" id="JANPWB010000011">
    <property type="protein sequence ID" value="KAJ1130386.1"/>
    <property type="molecule type" value="Genomic_DNA"/>
</dbReference>
<reference evidence="2" key="1">
    <citation type="journal article" date="2022" name="bioRxiv">
        <title>Sequencing and chromosome-scale assembly of the giantPleurodeles waltlgenome.</title>
        <authorList>
            <person name="Brown T."/>
            <person name="Elewa A."/>
            <person name="Iarovenko S."/>
            <person name="Subramanian E."/>
            <person name="Araus A.J."/>
            <person name="Petzold A."/>
            <person name="Susuki M."/>
            <person name="Suzuki K.-i.T."/>
            <person name="Hayashi T."/>
            <person name="Toyoda A."/>
            <person name="Oliveira C."/>
            <person name="Osipova E."/>
            <person name="Leigh N.D."/>
            <person name="Simon A."/>
            <person name="Yun M.H."/>
        </authorList>
    </citation>
    <scope>NUCLEOTIDE SEQUENCE</scope>
    <source>
        <strain evidence="2">20211129_DDA</strain>
        <tissue evidence="2">Liver</tissue>
    </source>
</reference>
<feature type="compositionally biased region" description="Basic residues" evidence="1">
    <location>
        <begin position="82"/>
        <end position="95"/>
    </location>
</feature>
<comment type="caution">
    <text evidence="2">The sequence shown here is derived from an EMBL/GenBank/DDBJ whole genome shotgun (WGS) entry which is preliminary data.</text>
</comment>
<dbReference type="AlphaFoldDB" id="A0AAV7PQ17"/>
<sequence>MARLESSAPDGRTCLECLGLGADGWRPRERWMEVGCERIAGWATRAAARPHSGGASKRAWPFGGLERHSPGREAERNPPASKSKRGRVRRGHRRGGAAAEAAAHAPDLEQLIQERRKALQLAAAVGASLSVSESETEISQHPSDRPATLDRLSEELGFFRNVRLGLLPTRTTFSRPCWGIFGWPGIAVTSCSM</sequence>
<evidence type="ECO:0000313" key="3">
    <source>
        <dbReference type="Proteomes" id="UP001066276"/>
    </source>
</evidence>